<sequence length="191" mass="22111">MASGRVRELARKLCRTDGDAIMAKSAITPGFEQQHSLPPYYQNNDIQKKQRRKERMKTKGEKWFNMAAPELTDELKNDLKAIRMRDTLDPSRFYKAPDTKGIPKFFQIGTVVETAADFYSSRIPKRQRKKTIVEELLVDAEFKRYRKRKANELFKVKHQTARFYKKKRGQAVKDAKSAATGKKSHKAAVEA</sequence>
<protein>
    <submittedName>
        <fullName evidence="5">Deoxynucleotidyltransferase terminal-interacting protein 2</fullName>
    </submittedName>
</protein>
<dbReference type="EMBL" id="MTYJ01000011">
    <property type="protein sequence ID" value="OQV23548.1"/>
    <property type="molecule type" value="Genomic_DNA"/>
</dbReference>
<comment type="subcellular location">
    <subcellularLocation>
        <location evidence="1">Nucleus</location>
        <location evidence="1">Nucleolus</location>
    </subcellularLocation>
</comment>
<dbReference type="InterPro" id="IPR039883">
    <property type="entry name" value="Fcf2/DNTTIP2"/>
</dbReference>
<dbReference type="OrthoDB" id="427886at2759"/>
<feature type="region of interest" description="Disordered" evidence="3">
    <location>
        <begin position="167"/>
        <end position="191"/>
    </location>
</feature>
<proteinExistence type="predicted"/>
<gene>
    <name evidence="5" type="ORF">BV898_02666</name>
</gene>
<dbReference type="PANTHER" id="PTHR21686">
    <property type="entry name" value="DEOXYNUCLEOTIDYLTRANSFERASE TERMINAL-INTERACTING PROTEIN 2"/>
    <property type="match status" value="1"/>
</dbReference>
<name>A0A1W0X814_HYPEX</name>
<evidence type="ECO:0000256" key="3">
    <source>
        <dbReference type="SAM" id="MobiDB-lite"/>
    </source>
</evidence>
<evidence type="ECO:0000259" key="4">
    <source>
        <dbReference type="Pfam" id="PF08698"/>
    </source>
</evidence>
<feature type="domain" description="Fcf2 pre-rRNA processing C-terminal" evidence="4">
    <location>
        <begin position="57"/>
        <end position="149"/>
    </location>
</feature>
<accession>A0A1W0X814</accession>
<dbReference type="InterPro" id="IPR014810">
    <property type="entry name" value="Fcf2_C"/>
</dbReference>
<comment type="caution">
    <text evidence="5">The sequence shown here is derived from an EMBL/GenBank/DDBJ whole genome shotgun (WGS) entry which is preliminary data.</text>
</comment>
<keyword evidence="2" id="KW-0539">Nucleus</keyword>
<evidence type="ECO:0000313" key="6">
    <source>
        <dbReference type="Proteomes" id="UP000192578"/>
    </source>
</evidence>
<feature type="compositionally biased region" description="Basic residues" evidence="3">
    <location>
        <begin position="182"/>
        <end position="191"/>
    </location>
</feature>
<evidence type="ECO:0000313" key="5">
    <source>
        <dbReference type="EMBL" id="OQV23548.1"/>
    </source>
</evidence>
<organism evidence="5 6">
    <name type="scientific">Hypsibius exemplaris</name>
    <name type="common">Freshwater tardigrade</name>
    <dbReference type="NCBI Taxonomy" id="2072580"/>
    <lineage>
        <taxon>Eukaryota</taxon>
        <taxon>Metazoa</taxon>
        <taxon>Ecdysozoa</taxon>
        <taxon>Tardigrada</taxon>
        <taxon>Eutardigrada</taxon>
        <taxon>Parachela</taxon>
        <taxon>Hypsibioidea</taxon>
        <taxon>Hypsibiidae</taxon>
        <taxon>Hypsibius</taxon>
    </lineage>
</organism>
<dbReference type="PANTHER" id="PTHR21686:SF12">
    <property type="entry name" value="DEOXYNUCLEOTIDYLTRANSFERASE TERMINAL-INTERACTING PROTEIN 2"/>
    <property type="match status" value="1"/>
</dbReference>
<evidence type="ECO:0000256" key="1">
    <source>
        <dbReference type="ARBA" id="ARBA00004604"/>
    </source>
</evidence>
<dbReference type="Pfam" id="PF08698">
    <property type="entry name" value="Fcf2"/>
    <property type="match status" value="1"/>
</dbReference>
<dbReference type="Proteomes" id="UP000192578">
    <property type="component" value="Unassembled WGS sequence"/>
</dbReference>
<dbReference type="GO" id="GO:0005730">
    <property type="term" value="C:nucleolus"/>
    <property type="evidence" value="ECO:0007669"/>
    <property type="project" value="UniProtKB-SubCell"/>
</dbReference>
<dbReference type="GO" id="GO:0003723">
    <property type="term" value="F:RNA binding"/>
    <property type="evidence" value="ECO:0007669"/>
    <property type="project" value="TreeGrafter"/>
</dbReference>
<dbReference type="GO" id="GO:0006396">
    <property type="term" value="P:RNA processing"/>
    <property type="evidence" value="ECO:0007669"/>
    <property type="project" value="TreeGrafter"/>
</dbReference>
<keyword evidence="6" id="KW-1185">Reference proteome</keyword>
<evidence type="ECO:0000256" key="2">
    <source>
        <dbReference type="ARBA" id="ARBA00023242"/>
    </source>
</evidence>
<dbReference type="AlphaFoldDB" id="A0A1W0X814"/>
<reference evidence="6" key="1">
    <citation type="submission" date="2017-01" db="EMBL/GenBank/DDBJ databases">
        <title>Comparative genomics of anhydrobiosis in the tardigrade Hypsibius dujardini.</title>
        <authorList>
            <person name="Yoshida Y."/>
            <person name="Koutsovoulos G."/>
            <person name="Laetsch D."/>
            <person name="Stevens L."/>
            <person name="Kumar S."/>
            <person name="Horikawa D."/>
            <person name="Ishino K."/>
            <person name="Komine S."/>
            <person name="Tomita M."/>
            <person name="Blaxter M."/>
            <person name="Arakawa K."/>
        </authorList>
    </citation>
    <scope>NUCLEOTIDE SEQUENCE [LARGE SCALE GENOMIC DNA]</scope>
    <source>
        <strain evidence="6">Z151</strain>
    </source>
</reference>